<evidence type="ECO:0000259" key="1">
    <source>
        <dbReference type="PROSITE" id="PS50828"/>
    </source>
</evidence>
<accession>A0A2P6V6N2</accession>
<gene>
    <name evidence="2" type="ORF">C2E20_6719</name>
</gene>
<sequence>MNTLEDHFRAAGLVEATSNAWGVPAATARHQAAPRCIPFRAAPPAAPAGLNGSDPALDAALELELAFVPTPPSTPPGGNHLASGDSPPTDGNVLLALVGQFPNEDVDVLRDLLHEASGDIEVAAAFARSMAGEEGAGNVGGAPAASPLLPLVPGAARNAAARPPASLPLPIRLGGRPDVATQHPADSASWACWGEDESPPPADETAFAADHTGALPAVTTTNNNKAKGKQSSHYAGRYATAARTGCGVETSNFGTPTNGDGAFLEGRQLVQALRSESDACRQAAIDARRKDRHAEAAELERRAAELWAQARKAGAHAAQAAYRLNNRNSVQFVYAADVHQLTVTDALQKVVGLVQHARHGILTGLAEGAAECRFVTGRGAHSADGVAKIRDAVVAYLWTCEGVSEQWLENGGGMVVARLE</sequence>
<evidence type="ECO:0000313" key="2">
    <source>
        <dbReference type="EMBL" id="PSC69742.1"/>
    </source>
</evidence>
<dbReference type="InterPro" id="IPR052772">
    <property type="entry name" value="Endo/PolyKinase_Domain-Protein"/>
</dbReference>
<dbReference type="PANTHER" id="PTHR46535:SF1">
    <property type="entry name" value="NEDD4-BINDING PROTEIN 2"/>
    <property type="match status" value="1"/>
</dbReference>
<dbReference type="SUPFAM" id="SSF160443">
    <property type="entry name" value="SMR domain-like"/>
    <property type="match status" value="1"/>
</dbReference>
<dbReference type="GO" id="GO:0004519">
    <property type="term" value="F:endonuclease activity"/>
    <property type="evidence" value="ECO:0007669"/>
    <property type="project" value="TreeGrafter"/>
</dbReference>
<dbReference type="GO" id="GO:0005634">
    <property type="term" value="C:nucleus"/>
    <property type="evidence" value="ECO:0007669"/>
    <property type="project" value="TreeGrafter"/>
</dbReference>
<protein>
    <submittedName>
        <fullName evidence="2">NEDD4-binding 2</fullName>
    </submittedName>
</protein>
<comment type="caution">
    <text evidence="2">The sequence shown here is derived from an EMBL/GenBank/DDBJ whole genome shotgun (WGS) entry which is preliminary data.</text>
</comment>
<reference evidence="2 3" key="1">
    <citation type="journal article" date="2018" name="Plant J.">
        <title>Genome sequences of Chlorella sorokiniana UTEX 1602 and Micractinium conductrix SAG 241.80: implications to maltose excretion by a green alga.</title>
        <authorList>
            <person name="Arriola M.B."/>
            <person name="Velmurugan N."/>
            <person name="Zhang Y."/>
            <person name="Plunkett M.H."/>
            <person name="Hondzo H."/>
            <person name="Barney B.M."/>
        </authorList>
    </citation>
    <scope>NUCLEOTIDE SEQUENCE [LARGE SCALE GENOMIC DNA]</scope>
    <source>
        <strain evidence="2 3">SAG 241.80</strain>
    </source>
</reference>
<dbReference type="Proteomes" id="UP000239649">
    <property type="component" value="Unassembled WGS sequence"/>
</dbReference>
<proteinExistence type="predicted"/>
<dbReference type="AlphaFoldDB" id="A0A2P6V6N2"/>
<dbReference type="PROSITE" id="PS50828">
    <property type="entry name" value="SMR"/>
    <property type="match status" value="1"/>
</dbReference>
<organism evidence="2 3">
    <name type="scientific">Micractinium conductrix</name>
    <dbReference type="NCBI Taxonomy" id="554055"/>
    <lineage>
        <taxon>Eukaryota</taxon>
        <taxon>Viridiplantae</taxon>
        <taxon>Chlorophyta</taxon>
        <taxon>core chlorophytes</taxon>
        <taxon>Trebouxiophyceae</taxon>
        <taxon>Chlorellales</taxon>
        <taxon>Chlorellaceae</taxon>
        <taxon>Chlorella clade</taxon>
        <taxon>Micractinium</taxon>
    </lineage>
</organism>
<dbReference type="PANTHER" id="PTHR46535">
    <property type="entry name" value="NEDD4-BINDING PROTEIN 2"/>
    <property type="match status" value="1"/>
</dbReference>
<dbReference type="OrthoDB" id="3231855at2759"/>
<dbReference type="Gene3D" id="3.30.1370.110">
    <property type="match status" value="1"/>
</dbReference>
<dbReference type="InterPro" id="IPR036063">
    <property type="entry name" value="Smr_dom_sf"/>
</dbReference>
<feature type="domain" description="Smr" evidence="1">
    <location>
        <begin position="336"/>
        <end position="420"/>
    </location>
</feature>
<dbReference type="InterPro" id="IPR002625">
    <property type="entry name" value="Smr_dom"/>
</dbReference>
<dbReference type="EMBL" id="LHPF02000024">
    <property type="protein sequence ID" value="PSC69742.1"/>
    <property type="molecule type" value="Genomic_DNA"/>
</dbReference>
<dbReference type="CDD" id="cd14279">
    <property type="entry name" value="CUE"/>
    <property type="match status" value="1"/>
</dbReference>
<keyword evidence="3" id="KW-1185">Reference proteome</keyword>
<name>A0A2P6V6N2_9CHLO</name>
<evidence type="ECO:0000313" key="3">
    <source>
        <dbReference type="Proteomes" id="UP000239649"/>
    </source>
</evidence>